<protein>
    <submittedName>
        <fullName evidence="1">Uncharacterized protein</fullName>
    </submittedName>
</protein>
<sequence length="96" mass="11039">MEPLPRVLSYHVTPDLIQASHMLAWRFFSLPFGKGSFCFVVRKTVAGLLIRRGTVQLSDLLLFPEVDYRSSALVSLRQGHWACFYREEPELQDVVV</sequence>
<name>A0ABR3V1H9_9PEZI</name>
<gene>
    <name evidence="1" type="ORF">VTK73DRAFT_5485</name>
</gene>
<organism evidence="1 2">
    <name type="scientific">Phialemonium thermophilum</name>
    <dbReference type="NCBI Taxonomy" id="223376"/>
    <lineage>
        <taxon>Eukaryota</taxon>
        <taxon>Fungi</taxon>
        <taxon>Dikarya</taxon>
        <taxon>Ascomycota</taxon>
        <taxon>Pezizomycotina</taxon>
        <taxon>Sordariomycetes</taxon>
        <taxon>Sordariomycetidae</taxon>
        <taxon>Cephalothecales</taxon>
        <taxon>Cephalothecaceae</taxon>
        <taxon>Phialemonium</taxon>
    </lineage>
</organism>
<keyword evidence="2" id="KW-1185">Reference proteome</keyword>
<proteinExistence type="predicted"/>
<evidence type="ECO:0000313" key="1">
    <source>
        <dbReference type="EMBL" id="KAL1835640.1"/>
    </source>
</evidence>
<dbReference type="EMBL" id="JAZHXJ010003053">
    <property type="protein sequence ID" value="KAL1835640.1"/>
    <property type="molecule type" value="Genomic_DNA"/>
</dbReference>
<dbReference type="Proteomes" id="UP001586593">
    <property type="component" value="Unassembled WGS sequence"/>
</dbReference>
<reference evidence="1 2" key="1">
    <citation type="journal article" date="2024" name="Commun. Biol.">
        <title>Comparative genomic analysis of thermophilic fungi reveals convergent evolutionary adaptations and gene losses.</title>
        <authorList>
            <person name="Steindorff A.S."/>
            <person name="Aguilar-Pontes M.V."/>
            <person name="Robinson A.J."/>
            <person name="Andreopoulos B."/>
            <person name="LaButti K."/>
            <person name="Kuo A."/>
            <person name="Mondo S."/>
            <person name="Riley R."/>
            <person name="Otillar R."/>
            <person name="Haridas S."/>
            <person name="Lipzen A."/>
            <person name="Grimwood J."/>
            <person name="Schmutz J."/>
            <person name="Clum A."/>
            <person name="Reid I.D."/>
            <person name="Moisan M.C."/>
            <person name="Butler G."/>
            <person name="Nguyen T.T.M."/>
            <person name="Dewar K."/>
            <person name="Conant G."/>
            <person name="Drula E."/>
            <person name="Henrissat B."/>
            <person name="Hansel C."/>
            <person name="Singer S."/>
            <person name="Hutchinson M.I."/>
            <person name="de Vries R.P."/>
            <person name="Natvig D.O."/>
            <person name="Powell A.J."/>
            <person name="Tsang A."/>
            <person name="Grigoriev I.V."/>
        </authorList>
    </citation>
    <scope>NUCLEOTIDE SEQUENCE [LARGE SCALE GENOMIC DNA]</scope>
    <source>
        <strain evidence="1 2">ATCC 24622</strain>
    </source>
</reference>
<evidence type="ECO:0000313" key="2">
    <source>
        <dbReference type="Proteomes" id="UP001586593"/>
    </source>
</evidence>
<accession>A0ABR3V1H9</accession>
<comment type="caution">
    <text evidence="1">The sequence shown here is derived from an EMBL/GenBank/DDBJ whole genome shotgun (WGS) entry which is preliminary data.</text>
</comment>